<dbReference type="GO" id="GO:0004252">
    <property type="term" value="F:serine-type endopeptidase activity"/>
    <property type="evidence" value="ECO:0007669"/>
    <property type="project" value="InterPro"/>
</dbReference>
<evidence type="ECO:0000313" key="3">
    <source>
        <dbReference type="Proteomes" id="UP001489004"/>
    </source>
</evidence>
<dbReference type="PANTHER" id="PTHR24260:SF136">
    <property type="entry name" value="GH08193P-RELATED"/>
    <property type="match status" value="1"/>
</dbReference>
<keyword evidence="3" id="KW-1185">Reference proteome</keyword>
<dbReference type="PANTHER" id="PTHR24260">
    <property type="match status" value="1"/>
</dbReference>
<protein>
    <recommendedName>
        <fullName evidence="1">Peptidase S1 domain-containing protein</fullName>
    </recommendedName>
</protein>
<dbReference type="Proteomes" id="UP001489004">
    <property type="component" value="Unassembled WGS sequence"/>
</dbReference>
<dbReference type="Gene3D" id="2.40.10.10">
    <property type="entry name" value="Trypsin-like serine proteases"/>
    <property type="match status" value="2"/>
</dbReference>
<name>A0AAW1R5Y7_9CHLO</name>
<dbReference type="InterPro" id="IPR009003">
    <property type="entry name" value="Peptidase_S1_PA"/>
</dbReference>
<sequence>MTCLTAVYECAQLQVGRWPYNVRINFTRPGQVKLNWCSGALIHPQLVLTAGHCTFFKNPGMPASQKYSPRDLTMRIGGYNISLSPYDDADDEGVSTEFVDGSRGDIVQLMAHPQYNPDSGKLGEYDVGLVQLKKPACHTPVQINTGNAGSAAANQAASARPSKQGTSGIPGPLILQGASPDQDTLLGTVSFGPPQCNKRPPRLYSAYVNVAYPAIQSWIQTQLDKLGPVSTEDCY</sequence>
<dbReference type="InterPro" id="IPR018114">
    <property type="entry name" value="TRYPSIN_HIS"/>
</dbReference>
<feature type="domain" description="Peptidase S1" evidence="1">
    <location>
        <begin position="7"/>
        <end position="224"/>
    </location>
</feature>
<evidence type="ECO:0000259" key="1">
    <source>
        <dbReference type="PROSITE" id="PS50240"/>
    </source>
</evidence>
<dbReference type="SUPFAM" id="SSF50494">
    <property type="entry name" value="Trypsin-like serine proteases"/>
    <property type="match status" value="1"/>
</dbReference>
<accession>A0AAW1R5Y7</accession>
<dbReference type="AlphaFoldDB" id="A0AAW1R5Y7"/>
<comment type="caution">
    <text evidence="2">The sequence shown here is derived from an EMBL/GenBank/DDBJ whole genome shotgun (WGS) entry which is preliminary data.</text>
</comment>
<dbReference type="PROSITE" id="PS00134">
    <property type="entry name" value="TRYPSIN_HIS"/>
    <property type="match status" value="1"/>
</dbReference>
<reference evidence="2 3" key="1">
    <citation type="journal article" date="2024" name="Nat. Commun.">
        <title>Phylogenomics reveals the evolutionary origins of lichenization in chlorophyte algae.</title>
        <authorList>
            <person name="Puginier C."/>
            <person name="Libourel C."/>
            <person name="Otte J."/>
            <person name="Skaloud P."/>
            <person name="Haon M."/>
            <person name="Grisel S."/>
            <person name="Petersen M."/>
            <person name="Berrin J.G."/>
            <person name="Delaux P.M."/>
            <person name="Dal Grande F."/>
            <person name="Keller J."/>
        </authorList>
    </citation>
    <scope>NUCLEOTIDE SEQUENCE [LARGE SCALE GENOMIC DNA]</scope>
    <source>
        <strain evidence="2 3">SAG 2043</strain>
    </source>
</reference>
<dbReference type="PROSITE" id="PS50240">
    <property type="entry name" value="TRYPSIN_DOM"/>
    <property type="match status" value="1"/>
</dbReference>
<gene>
    <name evidence="2" type="ORF">WJX72_003233</name>
</gene>
<dbReference type="InterPro" id="IPR051333">
    <property type="entry name" value="CLIP_Serine_Protease"/>
</dbReference>
<dbReference type="GO" id="GO:0006508">
    <property type="term" value="P:proteolysis"/>
    <property type="evidence" value="ECO:0007669"/>
    <property type="project" value="InterPro"/>
</dbReference>
<dbReference type="EMBL" id="JALJOR010000001">
    <property type="protein sequence ID" value="KAK9828984.1"/>
    <property type="molecule type" value="Genomic_DNA"/>
</dbReference>
<proteinExistence type="predicted"/>
<dbReference type="InterPro" id="IPR001254">
    <property type="entry name" value="Trypsin_dom"/>
</dbReference>
<evidence type="ECO:0000313" key="2">
    <source>
        <dbReference type="EMBL" id="KAK9828984.1"/>
    </source>
</evidence>
<organism evidence="2 3">
    <name type="scientific">[Myrmecia] bisecta</name>
    <dbReference type="NCBI Taxonomy" id="41462"/>
    <lineage>
        <taxon>Eukaryota</taxon>
        <taxon>Viridiplantae</taxon>
        <taxon>Chlorophyta</taxon>
        <taxon>core chlorophytes</taxon>
        <taxon>Trebouxiophyceae</taxon>
        <taxon>Trebouxiales</taxon>
        <taxon>Trebouxiaceae</taxon>
        <taxon>Myrmecia</taxon>
    </lineage>
</organism>
<dbReference type="SMART" id="SM00020">
    <property type="entry name" value="Tryp_SPc"/>
    <property type="match status" value="1"/>
</dbReference>
<dbReference type="InterPro" id="IPR043504">
    <property type="entry name" value="Peptidase_S1_PA_chymotrypsin"/>
</dbReference>
<dbReference type="Pfam" id="PF00089">
    <property type="entry name" value="Trypsin"/>
    <property type="match status" value="1"/>
</dbReference>